<organism evidence="9 10">
    <name type="scientific">Athelia psychrophila</name>
    <dbReference type="NCBI Taxonomy" id="1759441"/>
    <lineage>
        <taxon>Eukaryota</taxon>
        <taxon>Fungi</taxon>
        <taxon>Dikarya</taxon>
        <taxon>Basidiomycota</taxon>
        <taxon>Agaricomycotina</taxon>
        <taxon>Agaricomycetes</taxon>
        <taxon>Agaricomycetidae</taxon>
        <taxon>Atheliales</taxon>
        <taxon>Atheliaceae</taxon>
        <taxon>Athelia</taxon>
    </lineage>
</organism>
<dbReference type="PANTHER" id="PTHR23061:SF12">
    <property type="entry name" value="DNA POLYMERASE ALPHA SUBUNIT B"/>
    <property type="match status" value="1"/>
</dbReference>
<dbReference type="InterPro" id="IPR016722">
    <property type="entry name" value="DNA_pol_alpha_bsu"/>
</dbReference>
<evidence type="ECO:0000256" key="5">
    <source>
        <dbReference type="ARBA" id="ARBA00023242"/>
    </source>
</evidence>
<dbReference type="GO" id="GO:0005658">
    <property type="term" value="C:alpha DNA polymerase:primase complex"/>
    <property type="evidence" value="ECO:0007669"/>
    <property type="project" value="TreeGrafter"/>
</dbReference>
<dbReference type="GO" id="GO:0006270">
    <property type="term" value="P:DNA replication initiation"/>
    <property type="evidence" value="ECO:0007669"/>
    <property type="project" value="TreeGrafter"/>
</dbReference>
<keyword evidence="10" id="KW-1185">Reference proteome</keyword>
<reference evidence="9 10" key="1">
    <citation type="journal article" date="2016" name="Mol. Biol. Evol.">
        <title>Comparative Genomics of Early-Diverging Mushroom-Forming Fungi Provides Insights into the Origins of Lignocellulose Decay Capabilities.</title>
        <authorList>
            <person name="Nagy L.G."/>
            <person name="Riley R."/>
            <person name="Tritt A."/>
            <person name="Adam C."/>
            <person name="Daum C."/>
            <person name="Floudas D."/>
            <person name="Sun H."/>
            <person name="Yadav J.S."/>
            <person name="Pangilinan J."/>
            <person name="Larsson K.H."/>
            <person name="Matsuura K."/>
            <person name="Barry K."/>
            <person name="Labutti K."/>
            <person name="Kuo R."/>
            <person name="Ohm R.A."/>
            <person name="Bhattacharya S.S."/>
            <person name="Shirouzu T."/>
            <person name="Yoshinaga Y."/>
            <person name="Martin F.M."/>
            <person name="Grigoriev I.V."/>
            <person name="Hibbett D.S."/>
        </authorList>
    </citation>
    <scope>NUCLEOTIDE SEQUENCE [LARGE SCALE GENOMIC DNA]</scope>
    <source>
        <strain evidence="9 10">CBS 109695</strain>
    </source>
</reference>
<keyword evidence="5 6" id="KW-0539">Nucleus</keyword>
<keyword evidence="4 6" id="KW-0235">DNA replication</keyword>
<dbReference type="GO" id="GO:0003677">
    <property type="term" value="F:DNA binding"/>
    <property type="evidence" value="ECO:0007669"/>
    <property type="project" value="InterPro"/>
</dbReference>
<comment type="function">
    <text evidence="6">Accessory subunit of the DNA polymerase alpha complex (also known as the alpha DNA polymerase-primase complex) which plays an essential role in the initiation of DNA synthesis.</text>
</comment>
<evidence type="ECO:0000256" key="2">
    <source>
        <dbReference type="ARBA" id="ARBA00007299"/>
    </source>
</evidence>
<evidence type="ECO:0000256" key="6">
    <source>
        <dbReference type="PIRNR" id="PIRNR018300"/>
    </source>
</evidence>
<dbReference type="AlphaFoldDB" id="A0A166U8E7"/>
<dbReference type="STRING" id="436010.A0A166U8E7"/>
<accession>A0A166U8E7</accession>
<dbReference type="InterPro" id="IPR007185">
    <property type="entry name" value="DNA_pol_a/d/e_bsu"/>
</dbReference>
<dbReference type="Pfam" id="PF22062">
    <property type="entry name" value="OB_DPOA2"/>
    <property type="match status" value="1"/>
</dbReference>
<evidence type="ECO:0000313" key="10">
    <source>
        <dbReference type="Proteomes" id="UP000076532"/>
    </source>
</evidence>
<evidence type="ECO:0000259" key="8">
    <source>
        <dbReference type="Pfam" id="PF22062"/>
    </source>
</evidence>
<dbReference type="PIRSF" id="PIRSF018300">
    <property type="entry name" value="DNA_pol_alph_2"/>
    <property type="match status" value="1"/>
</dbReference>
<protein>
    <recommendedName>
        <fullName evidence="3 6">DNA polymerase alpha subunit B</fullName>
    </recommendedName>
</protein>
<comment type="subcellular location">
    <subcellularLocation>
        <location evidence="1 6">Nucleus</location>
    </subcellularLocation>
</comment>
<dbReference type="EMBL" id="KV417489">
    <property type="protein sequence ID" value="KZP31431.1"/>
    <property type="molecule type" value="Genomic_DNA"/>
</dbReference>
<sequence length="570" mass="62132">MFNISADDLRWKWEAISFNTTKSIKFFDMDACSTIKEQLQREKAIELARLTKAAISSRSQMSKSGPSRGGRPGGFVKMGAGKKALDGTLRVGLASSRLTSGFGADDKRGVAGPSKVTFKGPKNDEISKKQRAYRFMYEKVSERSEVLDDKIDEFAELLRDQCKIADLGDPAAATEESTVIVGRICLDSESSSQNVKLNEASLVIESSRMLASGARVQVKFYPGVKVRGGPAGVGGVQWFPGAIVALKGKNGGGGCFMVEEVLTLPLLPYSPASLGTGVKPEPRDTAFSMFIASGPYTPDTDVKYAPFETLFQALLMKKPDVVLLIGPFVDSAHPSIKDGDIDSSPADIFHDHFTTQLKDFLNLSPGSIVLLVPSIRDVIHNHVVFPQSEFQSEYAGDPRIHLLPNPSRFTLNDVSFGVTSVDTLFHLQKEKFFKAAAEVDAVSNGSSLGNDPMSNLCRHIIDQRSFYPLFPVPFDLSGDVNLDVTHMEGLRLGSDPESPQEYTPDVLILPSRLKQFSKVVDNTVVVNPSFLTKGFYSILDYQGHGASARREKISVSIVNNVPPTQPTQNP</sequence>
<dbReference type="Pfam" id="PF04042">
    <property type="entry name" value="DNA_pol_E_B"/>
    <property type="match status" value="1"/>
</dbReference>
<evidence type="ECO:0000256" key="4">
    <source>
        <dbReference type="ARBA" id="ARBA00022705"/>
    </source>
</evidence>
<dbReference type="Proteomes" id="UP000076532">
    <property type="component" value="Unassembled WGS sequence"/>
</dbReference>
<feature type="domain" description="DNA polymerase alpha subunit B OB" evidence="8">
    <location>
        <begin position="144"/>
        <end position="263"/>
    </location>
</feature>
<dbReference type="OrthoDB" id="336885at2759"/>
<dbReference type="PANTHER" id="PTHR23061">
    <property type="entry name" value="DNA POLYMERASE 2 ALPHA 70 KDA SUBUNIT"/>
    <property type="match status" value="1"/>
</dbReference>
<name>A0A166U8E7_9AGAM</name>
<comment type="similarity">
    <text evidence="2 6">Belongs to the DNA polymerase alpha subunit B family.</text>
</comment>
<evidence type="ECO:0000256" key="1">
    <source>
        <dbReference type="ARBA" id="ARBA00004123"/>
    </source>
</evidence>
<evidence type="ECO:0000256" key="3">
    <source>
        <dbReference type="ARBA" id="ARBA00018596"/>
    </source>
</evidence>
<evidence type="ECO:0000313" key="9">
    <source>
        <dbReference type="EMBL" id="KZP31431.1"/>
    </source>
</evidence>
<proteinExistence type="inferred from homology"/>
<feature type="domain" description="DNA polymerase alpha/delta/epsilon subunit B" evidence="7">
    <location>
        <begin position="290"/>
        <end position="518"/>
    </location>
</feature>
<evidence type="ECO:0000259" key="7">
    <source>
        <dbReference type="Pfam" id="PF04042"/>
    </source>
</evidence>
<dbReference type="InterPro" id="IPR054300">
    <property type="entry name" value="OB_DPOA2"/>
</dbReference>
<dbReference type="Gene3D" id="3.60.21.60">
    <property type="match status" value="2"/>
</dbReference>
<gene>
    <name evidence="9" type="ORF">FIBSPDRAFT_813628</name>
</gene>